<evidence type="ECO:0000313" key="2">
    <source>
        <dbReference type="EMBL" id="SPO00519.1"/>
    </source>
</evidence>
<gene>
    <name evidence="2" type="ORF">DNG_03267</name>
</gene>
<dbReference type="Proteomes" id="UP001187682">
    <property type="component" value="Unassembled WGS sequence"/>
</dbReference>
<feature type="transmembrane region" description="Helical" evidence="1">
    <location>
        <begin position="239"/>
        <end position="259"/>
    </location>
</feature>
<feature type="transmembrane region" description="Helical" evidence="1">
    <location>
        <begin position="295"/>
        <end position="312"/>
    </location>
</feature>
<accession>A0AAE8MWR7</accession>
<protein>
    <submittedName>
        <fullName evidence="2">Uncharacterized protein</fullName>
    </submittedName>
</protein>
<evidence type="ECO:0000256" key="1">
    <source>
        <dbReference type="SAM" id="Phobius"/>
    </source>
</evidence>
<name>A0AAE8MWR7_9PEZI</name>
<feature type="transmembrane region" description="Helical" evidence="1">
    <location>
        <begin position="324"/>
        <end position="347"/>
    </location>
</feature>
<dbReference type="AlphaFoldDB" id="A0AAE8MWR7"/>
<keyword evidence="1" id="KW-1133">Transmembrane helix</keyword>
<keyword evidence="1" id="KW-0472">Membrane</keyword>
<keyword evidence="1" id="KW-0812">Transmembrane</keyword>
<evidence type="ECO:0000313" key="3">
    <source>
        <dbReference type="Proteomes" id="UP001187682"/>
    </source>
</evidence>
<dbReference type="EMBL" id="ONZQ02000004">
    <property type="protein sequence ID" value="SPO00519.1"/>
    <property type="molecule type" value="Genomic_DNA"/>
</dbReference>
<proteinExistence type="predicted"/>
<sequence>MVELRPRTARGTVAKTDAEEILRSLDADAVDSPVAEGSEGDVETWRAAKLPAPVQFPLVVILSLTVSSLGQSLLGTLTQGELAAVSKPLDTGEDIALVTGWRILELAIGWFGNLDSIDLAALSILCRGPSLYLLATFYDVRPASVLSALAVHVLSTFIPFQLLRPVSRAHADDKSVPNREIIADPAVQVYTVALSTVVYSVSLLLAYKTFLPRVLVLYFEGIHSVAPAYDATYSSVTPVAVLLGLAAKTFIFTPLASTGRSAEDKKLQRFDPVRASLGETFVYNVWGYTTKAKVGILRTAVAVVLTFVNTYLQCAKVVAGVEPAGAAGYAAVWTVAALFSGVGLGLVGRS</sequence>
<organism evidence="2 3">
    <name type="scientific">Cephalotrichum gorgonifer</name>
    <dbReference type="NCBI Taxonomy" id="2041049"/>
    <lineage>
        <taxon>Eukaryota</taxon>
        <taxon>Fungi</taxon>
        <taxon>Dikarya</taxon>
        <taxon>Ascomycota</taxon>
        <taxon>Pezizomycotina</taxon>
        <taxon>Sordariomycetes</taxon>
        <taxon>Hypocreomycetidae</taxon>
        <taxon>Microascales</taxon>
        <taxon>Microascaceae</taxon>
        <taxon>Cephalotrichum</taxon>
    </lineage>
</organism>
<keyword evidence="3" id="KW-1185">Reference proteome</keyword>
<reference evidence="2" key="1">
    <citation type="submission" date="2018-03" db="EMBL/GenBank/DDBJ databases">
        <authorList>
            <person name="Guldener U."/>
        </authorList>
    </citation>
    <scope>NUCLEOTIDE SEQUENCE</scope>
</reference>
<feature type="transmembrane region" description="Helical" evidence="1">
    <location>
        <begin position="187"/>
        <end position="207"/>
    </location>
</feature>
<comment type="caution">
    <text evidence="2">The sequence shown here is derived from an EMBL/GenBank/DDBJ whole genome shotgun (WGS) entry which is preliminary data.</text>
</comment>